<dbReference type="OrthoDB" id="3625434at2"/>
<comment type="caution">
    <text evidence="1">The sequence shown here is derived from an EMBL/GenBank/DDBJ whole genome shotgun (WGS) entry which is preliminary data.</text>
</comment>
<proteinExistence type="predicted"/>
<evidence type="ECO:0000313" key="2">
    <source>
        <dbReference type="Proteomes" id="UP000185596"/>
    </source>
</evidence>
<dbReference type="Proteomes" id="UP000185596">
    <property type="component" value="Unassembled WGS sequence"/>
</dbReference>
<keyword evidence="2" id="KW-1185">Reference proteome</keyword>
<sequence length="95" mass="10146">MTRALILVRLKPRQPDGSMIGEARRTCHLVPLPEADAMPRFLTAYCGLRIAPGSGEVLASPTGMPCEPCLASSPVPAFSMLRHFRGRLGGGGTDR</sequence>
<reference evidence="1 2" key="1">
    <citation type="submission" date="2016-12" db="EMBL/GenBank/DDBJ databases">
        <title>The draft genome sequence of Actinophytocola sp. 11-183.</title>
        <authorList>
            <person name="Wang W."/>
            <person name="Yuan L."/>
        </authorList>
    </citation>
    <scope>NUCLEOTIDE SEQUENCE [LARGE SCALE GENOMIC DNA]</scope>
    <source>
        <strain evidence="1 2">11-183</strain>
    </source>
</reference>
<name>A0A1Q8CTX2_9PSEU</name>
<dbReference type="STRING" id="1912961.BU204_10015"/>
<evidence type="ECO:0000313" key="1">
    <source>
        <dbReference type="EMBL" id="OLF17806.1"/>
    </source>
</evidence>
<protein>
    <submittedName>
        <fullName evidence="1">Uncharacterized protein</fullName>
    </submittedName>
</protein>
<gene>
    <name evidence="1" type="ORF">BU204_10015</name>
</gene>
<dbReference type="RefSeq" id="WP_075125311.1">
    <property type="nucleotide sequence ID" value="NZ_MSIE01000014.1"/>
</dbReference>
<dbReference type="EMBL" id="MSIE01000014">
    <property type="protein sequence ID" value="OLF17806.1"/>
    <property type="molecule type" value="Genomic_DNA"/>
</dbReference>
<dbReference type="AlphaFoldDB" id="A0A1Q8CTX2"/>
<organism evidence="1 2">
    <name type="scientific">Actinophytocola xanthii</name>
    <dbReference type="NCBI Taxonomy" id="1912961"/>
    <lineage>
        <taxon>Bacteria</taxon>
        <taxon>Bacillati</taxon>
        <taxon>Actinomycetota</taxon>
        <taxon>Actinomycetes</taxon>
        <taxon>Pseudonocardiales</taxon>
        <taxon>Pseudonocardiaceae</taxon>
    </lineage>
</organism>
<accession>A0A1Q8CTX2</accession>